<dbReference type="Proteomes" id="UP001294444">
    <property type="component" value="Unassembled WGS sequence"/>
</dbReference>
<dbReference type="AlphaFoldDB" id="A0AAJ4XGB8"/>
<keyword evidence="3" id="KW-1185">Reference proteome</keyword>
<protein>
    <submittedName>
        <fullName evidence="2">Uncharacterized protein</fullName>
    </submittedName>
</protein>
<feature type="compositionally biased region" description="Basic residues" evidence="1">
    <location>
        <begin position="1"/>
        <end position="10"/>
    </location>
</feature>
<evidence type="ECO:0000313" key="3">
    <source>
        <dbReference type="Proteomes" id="UP001294444"/>
    </source>
</evidence>
<feature type="compositionally biased region" description="Low complexity" evidence="1">
    <location>
        <begin position="15"/>
        <end position="35"/>
    </location>
</feature>
<evidence type="ECO:0000256" key="1">
    <source>
        <dbReference type="SAM" id="MobiDB-lite"/>
    </source>
</evidence>
<reference evidence="2" key="1">
    <citation type="submission" date="2023-10" db="EMBL/GenBank/DDBJ databases">
        <authorList>
            <person name="Guldener U."/>
        </authorList>
    </citation>
    <scope>NUCLEOTIDE SEQUENCE</scope>
    <source>
        <strain evidence="2">Mp4</strain>
    </source>
</reference>
<proteinExistence type="predicted"/>
<dbReference type="EMBL" id="OAPG01000001">
    <property type="protein sequence ID" value="SNX81874.1"/>
    <property type="molecule type" value="Genomic_DNA"/>
</dbReference>
<comment type="caution">
    <text evidence="2">The sequence shown here is derived from an EMBL/GenBank/DDBJ whole genome shotgun (WGS) entry which is preliminary data.</text>
</comment>
<evidence type="ECO:0000313" key="2">
    <source>
        <dbReference type="EMBL" id="SNX81874.1"/>
    </source>
</evidence>
<sequence length="190" mass="21428">MSTANPKKKFKDAVSKNAASSSTKPSSKSTSSSGSVTHLTIPQANNLQILHQEQLARLSSSILPKLASQHSRRFLNLARNQLKTTDSMWTTDKLISLSYRRALWAEDIEPDDFEGKREENNRVVPDFYHKHNPRCSKCALPLIPALNHLSTTQYPKSASKLTFRKIRPSNNKNSNKRVSYCILCNSKTRS</sequence>
<gene>
    <name evidence="2" type="ORF">MEPE_00579</name>
</gene>
<organism evidence="2 3">
    <name type="scientific">Melanopsichium pennsylvanicum</name>
    <dbReference type="NCBI Taxonomy" id="63383"/>
    <lineage>
        <taxon>Eukaryota</taxon>
        <taxon>Fungi</taxon>
        <taxon>Dikarya</taxon>
        <taxon>Basidiomycota</taxon>
        <taxon>Ustilaginomycotina</taxon>
        <taxon>Ustilaginomycetes</taxon>
        <taxon>Ustilaginales</taxon>
        <taxon>Ustilaginaceae</taxon>
        <taxon>Melanopsichium</taxon>
    </lineage>
</organism>
<name>A0AAJ4XGB8_9BASI</name>
<feature type="region of interest" description="Disordered" evidence="1">
    <location>
        <begin position="1"/>
        <end position="37"/>
    </location>
</feature>
<accession>A0AAJ4XGB8</accession>